<dbReference type="Pfam" id="PF00072">
    <property type="entry name" value="Response_reg"/>
    <property type="match status" value="1"/>
</dbReference>
<protein>
    <recommendedName>
        <fullName evidence="1">Stage 0 sporulation protein A homolog</fullName>
    </recommendedName>
</protein>
<dbReference type="RefSeq" id="WP_106060853.1">
    <property type="nucleotide sequence ID" value="NZ_PVXQ01000042.1"/>
</dbReference>
<keyword evidence="2 4" id="KW-0597">Phosphoprotein</keyword>
<dbReference type="EMBL" id="PVXQ01000042">
    <property type="protein sequence ID" value="PRR80782.1"/>
    <property type="molecule type" value="Genomic_DNA"/>
</dbReference>
<dbReference type="OrthoDB" id="9802066at2"/>
<dbReference type="GO" id="GO:0000160">
    <property type="term" value="P:phosphorelay signal transduction system"/>
    <property type="evidence" value="ECO:0007669"/>
    <property type="project" value="InterPro"/>
</dbReference>
<dbReference type="SMART" id="SM00448">
    <property type="entry name" value="REC"/>
    <property type="match status" value="1"/>
</dbReference>
<feature type="modified residue" description="4-aspartylphosphate" evidence="4">
    <location>
        <position position="54"/>
    </location>
</feature>
<evidence type="ECO:0000259" key="5">
    <source>
        <dbReference type="PROSITE" id="PS50110"/>
    </source>
</evidence>
<comment type="caution">
    <text evidence="6">The sequence shown here is derived from an EMBL/GenBank/DDBJ whole genome shotgun (WGS) entry which is preliminary data.</text>
</comment>
<dbReference type="PROSITE" id="PS50110">
    <property type="entry name" value="RESPONSE_REGULATORY"/>
    <property type="match status" value="1"/>
</dbReference>
<dbReference type="InterPro" id="IPR001789">
    <property type="entry name" value="Sig_transdc_resp-reg_receiver"/>
</dbReference>
<accession>A0A2T0BAB5</accession>
<evidence type="ECO:0000313" key="6">
    <source>
        <dbReference type="EMBL" id="PRR80782.1"/>
    </source>
</evidence>
<comment type="function">
    <text evidence="3">May play the central regulatory role in sporulation. It may be an element of the effector pathway responsible for the activation of sporulation genes in response to nutritional stress. Spo0A may act in concert with spo0H (a sigma factor) to control the expression of some genes that are critical to the sporulation process.</text>
</comment>
<dbReference type="InterPro" id="IPR050595">
    <property type="entry name" value="Bact_response_regulator"/>
</dbReference>
<dbReference type="PANTHER" id="PTHR44591">
    <property type="entry name" value="STRESS RESPONSE REGULATOR PROTEIN 1"/>
    <property type="match status" value="1"/>
</dbReference>
<sequence>MNNNKVLFVDDEVNILNSIRRVTIGEEFETIIATNGERALEIFSENEISVIVTDMRMPKMNGLELLEKVKEISPNTIRMVLSGYAQIPQVIATVNKVGVFKYITKPWNNEEEFLPAIAEALHYYNLQRENDLFKSQLEERNKLYKKMLEYNNAIVKNSQSDVDSIKIITKKYVTLKNNCFKSLQFEHKNNELSTYINDVIDKLYFQYLETIPSIKESFNLSVFDEKFKVLEEKGITLIFENDSIKKINYLGNKRIIVLVLDNMLNVITSNCDSGDIILNFSNSKTLNINFLIRNKTSLENMSNNIEFKLVLNILDDMCKTFGGKLSFNPEKFQISIDTNLQIQN</sequence>
<evidence type="ECO:0000256" key="4">
    <source>
        <dbReference type="PROSITE-ProRule" id="PRU00169"/>
    </source>
</evidence>
<gene>
    <name evidence="6" type="primary">hupR1_1</name>
    <name evidence="6" type="ORF">CLVI_29480</name>
</gene>
<name>A0A2T0BAB5_9CLOT</name>
<dbReference type="Proteomes" id="UP000239471">
    <property type="component" value="Unassembled WGS sequence"/>
</dbReference>
<dbReference type="Gene3D" id="3.40.50.2300">
    <property type="match status" value="1"/>
</dbReference>
<evidence type="ECO:0000256" key="2">
    <source>
        <dbReference type="ARBA" id="ARBA00022553"/>
    </source>
</evidence>
<organism evidence="6 7">
    <name type="scientific">Clostridium vincentii</name>
    <dbReference type="NCBI Taxonomy" id="52704"/>
    <lineage>
        <taxon>Bacteria</taxon>
        <taxon>Bacillati</taxon>
        <taxon>Bacillota</taxon>
        <taxon>Clostridia</taxon>
        <taxon>Eubacteriales</taxon>
        <taxon>Clostridiaceae</taxon>
        <taxon>Clostridium</taxon>
    </lineage>
</organism>
<proteinExistence type="predicted"/>
<evidence type="ECO:0000313" key="7">
    <source>
        <dbReference type="Proteomes" id="UP000239471"/>
    </source>
</evidence>
<dbReference type="AlphaFoldDB" id="A0A2T0BAB5"/>
<dbReference type="PANTHER" id="PTHR44591:SF19">
    <property type="entry name" value="TWO-COMPONENT RESPONSE REGULATOR-RELATED"/>
    <property type="match status" value="1"/>
</dbReference>
<feature type="domain" description="Response regulatory" evidence="5">
    <location>
        <begin position="5"/>
        <end position="120"/>
    </location>
</feature>
<dbReference type="InterPro" id="IPR011006">
    <property type="entry name" value="CheY-like_superfamily"/>
</dbReference>
<evidence type="ECO:0000256" key="3">
    <source>
        <dbReference type="ARBA" id="ARBA00024867"/>
    </source>
</evidence>
<keyword evidence="7" id="KW-1185">Reference proteome</keyword>
<dbReference type="CDD" id="cd17569">
    <property type="entry name" value="REC_HupR-like"/>
    <property type="match status" value="1"/>
</dbReference>
<dbReference type="SUPFAM" id="SSF52172">
    <property type="entry name" value="CheY-like"/>
    <property type="match status" value="1"/>
</dbReference>
<reference evidence="6 7" key="1">
    <citation type="submission" date="2018-03" db="EMBL/GenBank/DDBJ databases">
        <title>Genome sequence of Clostridium vincentii DSM 10228.</title>
        <authorList>
            <person name="Poehlein A."/>
            <person name="Daniel R."/>
        </authorList>
    </citation>
    <scope>NUCLEOTIDE SEQUENCE [LARGE SCALE GENOMIC DNA]</scope>
    <source>
        <strain evidence="6 7">DSM 10228</strain>
    </source>
</reference>
<evidence type="ECO:0000256" key="1">
    <source>
        <dbReference type="ARBA" id="ARBA00018672"/>
    </source>
</evidence>